<gene>
    <name evidence="3" type="ORF">GPUH_LOCUS15775</name>
</gene>
<dbReference type="WBParaSite" id="GPUH_0001579701-mRNA-1">
    <property type="protein sequence ID" value="GPUH_0001579701-mRNA-1"/>
    <property type="gene ID" value="GPUH_0001579701"/>
</dbReference>
<dbReference type="EMBL" id="UYRT01082902">
    <property type="protein sequence ID" value="VDN26653.1"/>
    <property type="molecule type" value="Genomic_DNA"/>
</dbReference>
<feature type="region of interest" description="Disordered" evidence="1">
    <location>
        <begin position="115"/>
        <end position="139"/>
    </location>
</feature>
<keyword evidence="4" id="KW-1185">Reference proteome</keyword>
<accession>A0A183E484</accession>
<evidence type="ECO:0000313" key="4">
    <source>
        <dbReference type="Proteomes" id="UP000271098"/>
    </source>
</evidence>
<feature type="transmembrane region" description="Helical" evidence="2">
    <location>
        <begin position="82"/>
        <end position="106"/>
    </location>
</feature>
<evidence type="ECO:0000313" key="5">
    <source>
        <dbReference type="WBParaSite" id="GPUH_0001579701-mRNA-1"/>
    </source>
</evidence>
<keyword evidence="2" id="KW-0812">Transmembrane</keyword>
<reference evidence="3 4" key="2">
    <citation type="submission" date="2018-11" db="EMBL/GenBank/DDBJ databases">
        <authorList>
            <consortium name="Pathogen Informatics"/>
        </authorList>
    </citation>
    <scope>NUCLEOTIDE SEQUENCE [LARGE SCALE GENOMIC DNA]</scope>
</reference>
<evidence type="ECO:0000256" key="2">
    <source>
        <dbReference type="SAM" id="Phobius"/>
    </source>
</evidence>
<feature type="compositionally biased region" description="Polar residues" evidence="1">
    <location>
        <begin position="115"/>
        <end position="125"/>
    </location>
</feature>
<name>A0A183E484_9BILA</name>
<dbReference type="AlphaFoldDB" id="A0A183E484"/>
<dbReference type="Proteomes" id="UP000271098">
    <property type="component" value="Unassembled WGS sequence"/>
</dbReference>
<organism evidence="5">
    <name type="scientific">Gongylonema pulchrum</name>
    <dbReference type="NCBI Taxonomy" id="637853"/>
    <lineage>
        <taxon>Eukaryota</taxon>
        <taxon>Metazoa</taxon>
        <taxon>Ecdysozoa</taxon>
        <taxon>Nematoda</taxon>
        <taxon>Chromadorea</taxon>
        <taxon>Rhabditida</taxon>
        <taxon>Spirurina</taxon>
        <taxon>Spiruromorpha</taxon>
        <taxon>Spiruroidea</taxon>
        <taxon>Gongylonematidae</taxon>
        <taxon>Gongylonema</taxon>
    </lineage>
</organism>
<dbReference type="OrthoDB" id="5809100at2759"/>
<evidence type="ECO:0000256" key="1">
    <source>
        <dbReference type="SAM" id="MobiDB-lite"/>
    </source>
</evidence>
<dbReference type="InterPro" id="IPR040426">
    <property type="entry name" value="C05B5.4-like"/>
</dbReference>
<protein>
    <submittedName>
        <fullName evidence="5">C2H2-type domain-containing protein</fullName>
    </submittedName>
</protein>
<sequence>MSSTTTSSPSTMEPNKVTLDLTGRCFNTTVIIQKYESRCPWCACDNEFAVVGQLSDAESHELLYHMNSSISGSLSSDALFDIGVVSLSTIAIITSAAFSCLLIAYLRERRAHCGKNSSTDSSSKFNKQHGYKNSAPYSSTRHSTLLTKHLVNDEINR</sequence>
<evidence type="ECO:0000313" key="3">
    <source>
        <dbReference type="EMBL" id="VDN26653.1"/>
    </source>
</evidence>
<proteinExistence type="predicted"/>
<reference evidence="5" key="1">
    <citation type="submission" date="2016-06" db="UniProtKB">
        <authorList>
            <consortium name="WormBaseParasite"/>
        </authorList>
    </citation>
    <scope>IDENTIFICATION</scope>
</reference>
<dbReference type="PANTHER" id="PTHR38626:SF2">
    <property type="entry name" value="CUB DOMAIN-CONTAINING PROTEIN"/>
    <property type="match status" value="1"/>
</dbReference>
<keyword evidence="2" id="KW-0472">Membrane</keyword>
<dbReference type="PANTHER" id="PTHR38626">
    <property type="entry name" value="SKN-1 DEPENDENT ZYGOTIC TRANSCRIPT-RELATED"/>
    <property type="match status" value="1"/>
</dbReference>
<keyword evidence="2" id="KW-1133">Transmembrane helix</keyword>